<keyword evidence="2" id="KW-1003">Cell membrane</keyword>
<evidence type="ECO:0000313" key="14">
    <source>
        <dbReference type="Proteomes" id="UP000222056"/>
    </source>
</evidence>
<dbReference type="OrthoDB" id="5241540at2"/>
<feature type="transmembrane region" description="Helical" evidence="12">
    <location>
        <begin position="166"/>
        <end position="186"/>
    </location>
</feature>
<evidence type="ECO:0000256" key="5">
    <source>
        <dbReference type="ARBA" id="ARBA00022989"/>
    </source>
</evidence>
<feature type="transmembrane region" description="Helical" evidence="12">
    <location>
        <begin position="264"/>
        <end position="283"/>
    </location>
</feature>
<proteinExistence type="predicted"/>
<keyword evidence="9 12" id="KW-0472">Membrane</keyword>
<feature type="transmembrane region" description="Helical" evidence="12">
    <location>
        <begin position="97"/>
        <end position="115"/>
    </location>
</feature>
<keyword evidence="14" id="KW-1185">Reference proteome</keyword>
<name>A0A1H6FTW7_THEAL</name>
<reference evidence="14" key="1">
    <citation type="submission" date="2016-10" db="EMBL/GenBank/DDBJ databases">
        <authorList>
            <person name="Varghese N."/>
            <person name="Submissions S."/>
        </authorList>
    </citation>
    <scope>NUCLEOTIDE SEQUENCE [LARGE SCALE GENOMIC DNA]</scope>
    <source>
        <strain evidence="14">ATCC 35263</strain>
    </source>
</reference>
<dbReference type="GO" id="GO:0006784">
    <property type="term" value="P:heme A biosynthetic process"/>
    <property type="evidence" value="ECO:0007669"/>
    <property type="project" value="InterPro"/>
</dbReference>
<sequence length="337" mass="35437">MNAAGFRRLAVATWVATFVLIVLGGIVRVSGSGLGCGPEGSGFHGWPFCNGDLVPGLDLNAVIEYAHRVAAGLVGLMILSLFLLAQSRRVEARGLRPLTAGLLVLVVAQAGLGGLTVEEGLDERLVAAHLGLAMLLLGGLLLLVRMSASARSTSADHRRSSKGVRWLAWATAVIVLATIVAGGYMAGTQNYGRPDYRLGDGAHHACGKEFPTCNGDFMPFGQSRLVDIHLTHRAFMYLAVLLTIALVVAAQRRRATAPLVARRARILGLLVVLQVLLGALNVWLDEYELLIVAHLALGTLVWAAALDTALASSLVRATVAEPTAAQPAVRPAAARAS</sequence>
<keyword evidence="10" id="KW-1015">Disulfide bond</keyword>
<evidence type="ECO:0000256" key="6">
    <source>
        <dbReference type="ARBA" id="ARBA00023002"/>
    </source>
</evidence>
<evidence type="ECO:0000256" key="3">
    <source>
        <dbReference type="ARBA" id="ARBA00022692"/>
    </source>
</evidence>
<evidence type="ECO:0000256" key="10">
    <source>
        <dbReference type="ARBA" id="ARBA00023157"/>
    </source>
</evidence>
<evidence type="ECO:0000256" key="1">
    <source>
        <dbReference type="ARBA" id="ARBA00004141"/>
    </source>
</evidence>
<dbReference type="GO" id="GO:0016020">
    <property type="term" value="C:membrane"/>
    <property type="evidence" value="ECO:0007669"/>
    <property type="project" value="UniProtKB-SubCell"/>
</dbReference>
<dbReference type="Proteomes" id="UP000222056">
    <property type="component" value="Unassembled WGS sequence"/>
</dbReference>
<dbReference type="GO" id="GO:0046872">
    <property type="term" value="F:metal ion binding"/>
    <property type="evidence" value="ECO:0007669"/>
    <property type="project" value="UniProtKB-KW"/>
</dbReference>
<feature type="transmembrane region" description="Helical" evidence="12">
    <location>
        <begin position="65"/>
        <end position="85"/>
    </location>
</feature>
<keyword evidence="3 12" id="KW-0812">Transmembrane</keyword>
<feature type="transmembrane region" description="Helical" evidence="12">
    <location>
        <begin position="289"/>
        <end position="306"/>
    </location>
</feature>
<dbReference type="AlphaFoldDB" id="A0A1H6FTW7"/>
<dbReference type="Pfam" id="PF02628">
    <property type="entry name" value="COX15-CtaA"/>
    <property type="match status" value="1"/>
</dbReference>
<evidence type="ECO:0000256" key="4">
    <source>
        <dbReference type="ARBA" id="ARBA00022723"/>
    </source>
</evidence>
<evidence type="ECO:0000256" key="12">
    <source>
        <dbReference type="SAM" id="Phobius"/>
    </source>
</evidence>
<dbReference type="PANTHER" id="PTHR35457:SF1">
    <property type="entry name" value="HEME A SYNTHASE"/>
    <property type="match status" value="1"/>
</dbReference>
<dbReference type="InterPro" id="IPR003780">
    <property type="entry name" value="COX15/CtaA_fam"/>
</dbReference>
<keyword evidence="4" id="KW-0479">Metal-binding</keyword>
<dbReference type="GO" id="GO:0016491">
    <property type="term" value="F:oxidoreductase activity"/>
    <property type="evidence" value="ECO:0007669"/>
    <property type="project" value="UniProtKB-KW"/>
</dbReference>
<dbReference type="EMBL" id="FNWJ01000002">
    <property type="protein sequence ID" value="SEH13822.1"/>
    <property type="molecule type" value="Genomic_DNA"/>
</dbReference>
<organism evidence="13 14">
    <name type="scientific">Thermoleophilum album</name>
    <dbReference type="NCBI Taxonomy" id="29539"/>
    <lineage>
        <taxon>Bacteria</taxon>
        <taxon>Bacillati</taxon>
        <taxon>Actinomycetota</taxon>
        <taxon>Thermoleophilia</taxon>
        <taxon>Thermoleophilales</taxon>
        <taxon>Thermoleophilaceae</taxon>
        <taxon>Thermoleophilum</taxon>
    </lineage>
</organism>
<keyword evidence="7" id="KW-0408">Iron</keyword>
<keyword evidence="8" id="KW-0350">Heme biosynthesis</keyword>
<evidence type="ECO:0000256" key="8">
    <source>
        <dbReference type="ARBA" id="ARBA00023133"/>
    </source>
</evidence>
<keyword evidence="5 12" id="KW-1133">Transmembrane helix</keyword>
<dbReference type="InterPro" id="IPR050450">
    <property type="entry name" value="COX15/CtaA_HemeA_synthase"/>
</dbReference>
<evidence type="ECO:0000256" key="7">
    <source>
        <dbReference type="ARBA" id="ARBA00023004"/>
    </source>
</evidence>
<keyword evidence="6" id="KW-0560">Oxidoreductase</keyword>
<dbReference type="STRING" id="29539.SAMN02745716_1340"/>
<dbReference type="PANTHER" id="PTHR35457">
    <property type="entry name" value="HEME A SYNTHASE"/>
    <property type="match status" value="1"/>
</dbReference>
<accession>A0A1H6FTW7</accession>
<dbReference type="RefSeq" id="WP_093117561.1">
    <property type="nucleotide sequence ID" value="NZ_FNWJ01000002.1"/>
</dbReference>
<feature type="transmembrane region" description="Helical" evidence="12">
    <location>
        <begin position="127"/>
        <end position="145"/>
    </location>
</feature>
<evidence type="ECO:0000256" key="11">
    <source>
        <dbReference type="ARBA" id="ARBA00023444"/>
    </source>
</evidence>
<feature type="transmembrane region" description="Helical" evidence="12">
    <location>
        <begin position="234"/>
        <end position="252"/>
    </location>
</feature>
<evidence type="ECO:0000313" key="13">
    <source>
        <dbReference type="EMBL" id="SEH13822.1"/>
    </source>
</evidence>
<protein>
    <submittedName>
        <fullName evidence="13">Cytochrome c oxidase assembly protein subunit 15</fullName>
    </submittedName>
</protein>
<comment type="subcellular location">
    <subcellularLocation>
        <location evidence="1">Membrane</location>
        <topology evidence="1">Multi-pass membrane protein</topology>
    </subcellularLocation>
</comment>
<gene>
    <name evidence="13" type="ORF">SAMN02745716_1340</name>
</gene>
<evidence type="ECO:0000256" key="2">
    <source>
        <dbReference type="ARBA" id="ARBA00022475"/>
    </source>
</evidence>
<comment type="pathway">
    <text evidence="11">Porphyrin-containing compound metabolism.</text>
</comment>
<evidence type="ECO:0000256" key="9">
    <source>
        <dbReference type="ARBA" id="ARBA00023136"/>
    </source>
</evidence>